<dbReference type="Pfam" id="PF04755">
    <property type="entry name" value="PAP_fibrillin"/>
    <property type="match status" value="1"/>
</dbReference>
<organism evidence="6">
    <name type="scientific">Pseudo-nitzschia australis</name>
    <dbReference type="NCBI Taxonomy" id="44445"/>
    <lineage>
        <taxon>Eukaryota</taxon>
        <taxon>Sar</taxon>
        <taxon>Stramenopiles</taxon>
        <taxon>Ochrophyta</taxon>
        <taxon>Bacillariophyta</taxon>
        <taxon>Bacillariophyceae</taxon>
        <taxon>Bacillariophycidae</taxon>
        <taxon>Bacillariales</taxon>
        <taxon>Bacillariaceae</taxon>
        <taxon>Pseudo-nitzschia</taxon>
    </lineage>
</organism>
<evidence type="ECO:0000256" key="4">
    <source>
        <dbReference type="SAM" id="SignalP"/>
    </source>
</evidence>
<dbReference type="AlphaFoldDB" id="A0A7S4EP13"/>
<dbReference type="PANTHER" id="PTHR31906">
    <property type="entry name" value="PLASTID-LIPID-ASSOCIATED PROTEIN 4, CHLOROPLASTIC-RELATED"/>
    <property type="match status" value="1"/>
</dbReference>
<feature type="domain" description="Plastid lipid-associated protein/fibrillin conserved" evidence="5">
    <location>
        <begin position="66"/>
        <end position="175"/>
    </location>
</feature>
<keyword evidence="2" id="KW-0934">Plastid</keyword>
<comment type="subcellular location">
    <subcellularLocation>
        <location evidence="1">Plastid</location>
    </subcellularLocation>
</comment>
<dbReference type="InterPro" id="IPR039633">
    <property type="entry name" value="PAP"/>
</dbReference>
<proteinExistence type="predicted"/>
<dbReference type="GO" id="GO:0009536">
    <property type="term" value="C:plastid"/>
    <property type="evidence" value="ECO:0007669"/>
    <property type="project" value="UniProtKB-SubCell"/>
</dbReference>
<feature type="chain" id="PRO_5031331468" description="Plastid lipid-associated protein/fibrillin conserved domain-containing protein" evidence="4">
    <location>
        <begin position="21"/>
        <end position="300"/>
    </location>
</feature>
<protein>
    <recommendedName>
        <fullName evidence="5">Plastid lipid-associated protein/fibrillin conserved domain-containing protein</fullName>
    </recommendedName>
</protein>
<name>A0A7S4EP13_9STRA</name>
<feature type="compositionally biased region" description="Basic and acidic residues" evidence="3">
    <location>
        <begin position="181"/>
        <end position="194"/>
    </location>
</feature>
<reference evidence="6" key="1">
    <citation type="submission" date="2021-01" db="EMBL/GenBank/DDBJ databases">
        <authorList>
            <person name="Corre E."/>
            <person name="Pelletier E."/>
            <person name="Niang G."/>
            <person name="Scheremetjew M."/>
            <person name="Finn R."/>
            <person name="Kale V."/>
            <person name="Holt S."/>
            <person name="Cochrane G."/>
            <person name="Meng A."/>
            <person name="Brown T."/>
            <person name="Cohen L."/>
        </authorList>
    </citation>
    <scope>NUCLEOTIDE SEQUENCE</scope>
    <source>
        <strain evidence="6">10249 10 AB</strain>
    </source>
</reference>
<evidence type="ECO:0000256" key="2">
    <source>
        <dbReference type="ARBA" id="ARBA00022640"/>
    </source>
</evidence>
<evidence type="ECO:0000256" key="1">
    <source>
        <dbReference type="ARBA" id="ARBA00004474"/>
    </source>
</evidence>
<evidence type="ECO:0000259" key="5">
    <source>
        <dbReference type="Pfam" id="PF04755"/>
    </source>
</evidence>
<dbReference type="EMBL" id="HBIX01028040">
    <property type="protein sequence ID" value="CAE0726165.1"/>
    <property type="molecule type" value="Transcribed_RNA"/>
</dbReference>
<feature type="region of interest" description="Disordered" evidence="3">
    <location>
        <begin position="181"/>
        <end position="211"/>
    </location>
</feature>
<gene>
    <name evidence="6" type="ORF">PAUS00366_LOCUS18922</name>
</gene>
<sequence length="300" mass="33334">MMFQIASVLLLLFSSRKITSNAFVLPVHLEPFGLLRHHGRSTSDSVTITLKATENPTASSPEALQDLKSKIDMEIKSTKRGLSASPEERAKIDSLVQSLEAICPYEEPARMPNMAGNWIVEYTTAPPPSNGKLGPFAGIARQIIDLDNGTYVNYLSVPGDIEKEFLSAKLEATFEEWDGTILKDERDDDSKGDDNDGDVSNSVSNEPPASKNWLQSSISSIFQTQNNKNPGTDYGADSWKVDFKTLTIKLFGFTLIRKAFDEGTSRVWKMSYLDDNGTRIVRAGRTGEDKDAMLFYMKKE</sequence>
<keyword evidence="4" id="KW-0732">Signal</keyword>
<dbReference type="InterPro" id="IPR006843">
    <property type="entry name" value="PAP/fibrillin_dom"/>
</dbReference>
<accession>A0A7S4EP13</accession>
<feature type="signal peptide" evidence="4">
    <location>
        <begin position="1"/>
        <end position="20"/>
    </location>
</feature>
<evidence type="ECO:0000313" key="6">
    <source>
        <dbReference type="EMBL" id="CAE0726165.1"/>
    </source>
</evidence>
<evidence type="ECO:0000256" key="3">
    <source>
        <dbReference type="SAM" id="MobiDB-lite"/>
    </source>
</evidence>